<evidence type="ECO:0000313" key="1">
    <source>
        <dbReference type="EMBL" id="CZT06955.1"/>
    </source>
</evidence>
<sequence>MTVDKEDNFASVEFRVSCCEMRASQEHPVRRDWQYTALQMEMMRCLLADDAAADHTRPGMGAAYKYGIWRSDGILRGPIQGHQVISNYSTQSAIRGVVALLASPVWQNGVDVCASQTGCKPLDGRPFVRGLFGGCADLTYSGWKKQRGRAKDVCASSMGESTMRMNMKARSA</sequence>
<accession>A0A1E1L8W0</accession>
<dbReference type="Proteomes" id="UP000178912">
    <property type="component" value="Unassembled WGS sequence"/>
</dbReference>
<gene>
    <name evidence="1" type="ORF">RAG0_12541</name>
</gene>
<protein>
    <submittedName>
        <fullName evidence="1">Uncharacterized protein</fullName>
    </submittedName>
</protein>
<proteinExistence type="predicted"/>
<keyword evidence="2" id="KW-1185">Reference proteome</keyword>
<dbReference type="EMBL" id="FJUX01000090">
    <property type="protein sequence ID" value="CZT06955.1"/>
    <property type="molecule type" value="Genomic_DNA"/>
</dbReference>
<evidence type="ECO:0000313" key="2">
    <source>
        <dbReference type="Proteomes" id="UP000178912"/>
    </source>
</evidence>
<organism evidence="1 2">
    <name type="scientific">Rhynchosporium agropyri</name>
    <dbReference type="NCBI Taxonomy" id="914238"/>
    <lineage>
        <taxon>Eukaryota</taxon>
        <taxon>Fungi</taxon>
        <taxon>Dikarya</taxon>
        <taxon>Ascomycota</taxon>
        <taxon>Pezizomycotina</taxon>
        <taxon>Leotiomycetes</taxon>
        <taxon>Helotiales</taxon>
        <taxon>Ploettnerulaceae</taxon>
        <taxon>Rhynchosporium</taxon>
    </lineage>
</organism>
<reference evidence="2" key="1">
    <citation type="submission" date="2016-03" db="EMBL/GenBank/DDBJ databases">
        <authorList>
            <person name="Guldener U."/>
        </authorList>
    </citation>
    <scope>NUCLEOTIDE SEQUENCE [LARGE SCALE GENOMIC DNA]</scope>
    <source>
        <strain evidence="2">04CH-RAC-A.6.1</strain>
    </source>
</reference>
<dbReference type="AlphaFoldDB" id="A0A1E1L8W0"/>
<name>A0A1E1L8W0_9HELO</name>